<dbReference type="InterPro" id="IPR016024">
    <property type="entry name" value="ARM-type_fold"/>
</dbReference>
<dbReference type="AlphaFoldDB" id="A0A0C3QDS8"/>
<dbReference type="PANTHER" id="PTHR11139">
    <property type="entry name" value="ATAXIA TELANGIECTASIA MUTATED ATM -RELATED"/>
    <property type="match status" value="1"/>
</dbReference>
<dbReference type="EMBL" id="KN823095">
    <property type="protein sequence ID" value="KIO23014.1"/>
    <property type="molecule type" value="Genomic_DNA"/>
</dbReference>
<organism evidence="3 4">
    <name type="scientific">Tulasnella calospora MUT 4182</name>
    <dbReference type="NCBI Taxonomy" id="1051891"/>
    <lineage>
        <taxon>Eukaryota</taxon>
        <taxon>Fungi</taxon>
        <taxon>Dikarya</taxon>
        <taxon>Basidiomycota</taxon>
        <taxon>Agaricomycotina</taxon>
        <taxon>Agaricomycetes</taxon>
        <taxon>Cantharellales</taxon>
        <taxon>Tulasnellaceae</taxon>
        <taxon>Tulasnella</taxon>
    </lineage>
</organism>
<dbReference type="Pfam" id="PF20175">
    <property type="entry name" value="Tra1_central"/>
    <property type="match status" value="1"/>
</dbReference>
<reference evidence="4" key="2">
    <citation type="submission" date="2015-01" db="EMBL/GenBank/DDBJ databases">
        <title>Evolutionary Origins and Diversification of the Mycorrhizal Mutualists.</title>
        <authorList>
            <consortium name="DOE Joint Genome Institute"/>
            <consortium name="Mycorrhizal Genomics Consortium"/>
            <person name="Kohler A."/>
            <person name="Kuo A."/>
            <person name="Nagy L.G."/>
            <person name="Floudas D."/>
            <person name="Copeland A."/>
            <person name="Barry K.W."/>
            <person name="Cichocki N."/>
            <person name="Veneault-Fourrey C."/>
            <person name="LaButti K."/>
            <person name="Lindquist E.A."/>
            <person name="Lipzen A."/>
            <person name="Lundell T."/>
            <person name="Morin E."/>
            <person name="Murat C."/>
            <person name="Riley R."/>
            <person name="Ohm R."/>
            <person name="Sun H."/>
            <person name="Tunlid A."/>
            <person name="Henrissat B."/>
            <person name="Grigoriev I.V."/>
            <person name="Hibbett D.S."/>
            <person name="Martin F."/>
        </authorList>
    </citation>
    <scope>NUCLEOTIDE SEQUENCE [LARGE SCALE GENOMIC DNA]</scope>
    <source>
        <strain evidence="4">MUT 4182</strain>
    </source>
</reference>
<reference evidence="3 4" key="1">
    <citation type="submission" date="2014-04" db="EMBL/GenBank/DDBJ databases">
        <authorList>
            <consortium name="DOE Joint Genome Institute"/>
            <person name="Kuo A."/>
            <person name="Girlanda M."/>
            <person name="Perotto S."/>
            <person name="Kohler A."/>
            <person name="Nagy L.G."/>
            <person name="Floudas D."/>
            <person name="Copeland A."/>
            <person name="Barry K.W."/>
            <person name="Cichocki N."/>
            <person name="Veneault-Fourrey C."/>
            <person name="LaButti K."/>
            <person name="Lindquist E.A."/>
            <person name="Lipzen A."/>
            <person name="Lundell T."/>
            <person name="Morin E."/>
            <person name="Murat C."/>
            <person name="Sun H."/>
            <person name="Tunlid A."/>
            <person name="Henrissat B."/>
            <person name="Grigoriev I.V."/>
            <person name="Hibbett D.S."/>
            <person name="Martin F."/>
            <person name="Nordberg H.P."/>
            <person name="Cantor M.N."/>
            <person name="Hua S.X."/>
        </authorList>
    </citation>
    <scope>NUCLEOTIDE SEQUENCE [LARGE SCALE GENOMIC DNA]</scope>
    <source>
        <strain evidence="3 4">MUT 4182</strain>
    </source>
</reference>
<dbReference type="GO" id="GO:0005634">
    <property type="term" value="C:nucleus"/>
    <property type="evidence" value="ECO:0007669"/>
    <property type="project" value="TreeGrafter"/>
</dbReference>
<gene>
    <name evidence="3" type="ORF">M407DRAFT_215646</name>
</gene>
<dbReference type="GO" id="GO:0000124">
    <property type="term" value="C:SAGA complex"/>
    <property type="evidence" value="ECO:0007669"/>
    <property type="project" value="TreeGrafter"/>
</dbReference>
<evidence type="ECO:0000313" key="4">
    <source>
        <dbReference type="Proteomes" id="UP000054248"/>
    </source>
</evidence>
<feature type="coiled-coil region" evidence="1">
    <location>
        <begin position="432"/>
        <end position="459"/>
    </location>
</feature>
<proteinExistence type="predicted"/>
<keyword evidence="1" id="KW-0175">Coiled coil</keyword>
<evidence type="ECO:0000256" key="2">
    <source>
        <dbReference type="SAM" id="MobiDB-lite"/>
    </source>
</evidence>
<dbReference type="InterPro" id="IPR050517">
    <property type="entry name" value="DDR_Repair_Kinase"/>
</dbReference>
<protein>
    <submittedName>
        <fullName evidence="3">Uncharacterized protein</fullName>
    </submittedName>
</protein>
<dbReference type="InterPro" id="IPR046805">
    <property type="entry name" value="Tra1_ring"/>
</dbReference>
<keyword evidence="4" id="KW-1185">Reference proteome</keyword>
<dbReference type="HOGENOM" id="CLU_300941_0_0_1"/>
<feature type="region of interest" description="Disordered" evidence="2">
    <location>
        <begin position="160"/>
        <end position="197"/>
    </location>
</feature>
<dbReference type="STRING" id="1051891.A0A0C3QDS8"/>
<feature type="compositionally biased region" description="Basic and acidic residues" evidence="2">
    <location>
        <begin position="160"/>
        <end position="181"/>
    </location>
</feature>
<dbReference type="GO" id="GO:0006281">
    <property type="term" value="P:DNA repair"/>
    <property type="evidence" value="ECO:0007669"/>
    <property type="project" value="TreeGrafter"/>
</dbReference>
<name>A0A0C3QDS8_9AGAM</name>
<evidence type="ECO:0000256" key="1">
    <source>
        <dbReference type="SAM" id="Coils"/>
    </source>
</evidence>
<dbReference type="SUPFAM" id="SSF48371">
    <property type="entry name" value="ARM repeat"/>
    <property type="match status" value="2"/>
</dbReference>
<accession>A0A0C3QDS8</accession>
<sequence>MTDFTSSSRDFAADVRRLSDPHADHAHKIPIATALRDAVDSYTTSDINAFMSILLQPLIQLVKLGQPVFVKDSPEQQLRHMYLEILLRMPGTHEQVRNSAAELMNTAIHILRVDNEENAVLAIKICVDVFRIHKAELQAHGQTFIDTILDMYKNMDGLEKEKEKEKDKEKEKEKDKAREEESSKEDESEPHAYTVPEIGEMEKLKPVKRVSYVVESSEDIMKDCRLLFRTLLQAIRQLVVLLRGVEGPVPDSELFGQFFEGAFKCLSLWPNSMGDDPREKEVLDLFAGVFHELQPHVFQEVWTLRMDFFVNICLEHPVALQVAQSLMANAELSRQLTSIMLKHLVDRLDILGDQEARSANITLRLFKMVFMSVNLLPEANETVLAPHLTRLIMDSFPLAAKAREPMSYYLLIRALFRSISGGKFDRVYNEILPLLQELLENLNRLIAQAEGNIRDLLVELCLTVPVRLTHLLPFLQHLMRPLVLALKGSPEMAAQGLRTLELCIDNLTQDFLEPCFAPVRRDLMGALYDLLRPLPANHLLSHACIRILGKLGGRNRRLQYNHPVLDYHPAAEEASILLSFDSRAEHINLAPMTTLATKSIRNSNATYRKAAFDVLKHATSVFLQDGAQGRERESVFTTAIDGLFNAIHIADLKEQSIQYIRDLSKHIFMAELLNREPGPASSRRYPMSPLATTFVEWLPKSLAWNDKDELKTAEGVVRSLIEDLAAIGKDDVAMDGGSAPREPSGILHNLASAFVGMCHNESWRKKMAGCKGITIMVSTESLPPKMTLEREFDFVRALISMLKDMPVDPPRDVDEVTDALMDVIKKSDTAPAGEDGVPLHRARMPFLTGILHMELASANAIVRSATQQCIALLSELSGKTPTELLSTHRDRLLLPIYTKPLRALSFATQIGHIDAVTYCLSLNPPLPEPNDELLRLLSEALALADAEDQNLLGRPVHRQNSLALNRLRVACIKLLTASMRATDFFAKQPTVRQK</sequence>
<feature type="non-terminal residue" evidence="3">
    <location>
        <position position="994"/>
    </location>
</feature>
<evidence type="ECO:0000313" key="3">
    <source>
        <dbReference type="EMBL" id="KIO23014.1"/>
    </source>
</evidence>
<dbReference type="InterPro" id="IPR046807">
    <property type="entry name" value="Tra1_central"/>
</dbReference>
<dbReference type="Pfam" id="PF20206">
    <property type="entry name" value="Tra1_ring"/>
    <property type="match status" value="1"/>
</dbReference>
<dbReference type="PANTHER" id="PTHR11139:SF1">
    <property type="entry name" value="TRANSFORMATION_TRANSCRIPTION DOMAIN-ASSOCIATED PROTEIN"/>
    <property type="match status" value="1"/>
</dbReference>
<dbReference type="OrthoDB" id="5570127at2759"/>
<dbReference type="Proteomes" id="UP000054248">
    <property type="component" value="Unassembled WGS sequence"/>
</dbReference>
<dbReference type="GO" id="GO:0035267">
    <property type="term" value="C:NuA4 histone acetyltransferase complex"/>
    <property type="evidence" value="ECO:0007669"/>
    <property type="project" value="TreeGrafter"/>
</dbReference>
<dbReference type="GO" id="GO:0006355">
    <property type="term" value="P:regulation of DNA-templated transcription"/>
    <property type="evidence" value="ECO:0007669"/>
    <property type="project" value="TreeGrafter"/>
</dbReference>